<protein>
    <recommendedName>
        <fullName evidence="3">Reverse transcriptase zinc-binding domain-containing protein</fullName>
    </recommendedName>
</protein>
<gene>
    <name evidence="1" type="ORF">GUJ93_ZPchr0010g8992</name>
</gene>
<organism evidence="1 2">
    <name type="scientific">Zizania palustris</name>
    <name type="common">Northern wild rice</name>
    <dbReference type="NCBI Taxonomy" id="103762"/>
    <lineage>
        <taxon>Eukaryota</taxon>
        <taxon>Viridiplantae</taxon>
        <taxon>Streptophyta</taxon>
        <taxon>Embryophyta</taxon>
        <taxon>Tracheophyta</taxon>
        <taxon>Spermatophyta</taxon>
        <taxon>Magnoliopsida</taxon>
        <taxon>Liliopsida</taxon>
        <taxon>Poales</taxon>
        <taxon>Poaceae</taxon>
        <taxon>BOP clade</taxon>
        <taxon>Oryzoideae</taxon>
        <taxon>Oryzeae</taxon>
        <taxon>Zizaniinae</taxon>
        <taxon>Zizania</taxon>
    </lineage>
</organism>
<comment type="caution">
    <text evidence="1">The sequence shown here is derived from an EMBL/GenBank/DDBJ whole genome shotgun (WGS) entry which is preliminary data.</text>
</comment>
<dbReference type="EMBL" id="JAAALK010000082">
    <property type="protein sequence ID" value="KAG8087349.1"/>
    <property type="molecule type" value="Genomic_DNA"/>
</dbReference>
<evidence type="ECO:0008006" key="3">
    <source>
        <dbReference type="Google" id="ProtNLM"/>
    </source>
</evidence>
<reference evidence="1" key="1">
    <citation type="journal article" date="2021" name="bioRxiv">
        <title>Whole Genome Assembly and Annotation of Northern Wild Rice, Zizania palustris L., Supports a Whole Genome Duplication in the Zizania Genus.</title>
        <authorList>
            <person name="Haas M."/>
            <person name="Kono T."/>
            <person name="Macchietto M."/>
            <person name="Millas R."/>
            <person name="McGilp L."/>
            <person name="Shao M."/>
            <person name="Duquette J."/>
            <person name="Hirsch C.N."/>
            <person name="Kimball J."/>
        </authorList>
    </citation>
    <scope>NUCLEOTIDE SEQUENCE</scope>
    <source>
        <tissue evidence="1">Fresh leaf tissue</tissue>
    </source>
</reference>
<evidence type="ECO:0000313" key="1">
    <source>
        <dbReference type="EMBL" id="KAG8087349.1"/>
    </source>
</evidence>
<proteinExistence type="predicted"/>
<dbReference type="Proteomes" id="UP000729402">
    <property type="component" value="Unassembled WGS sequence"/>
</dbReference>
<reference evidence="1" key="2">
    <citation type="submission" date="2021-02" db="EMBL/GenBank/DDBJ databases">
        <authorList>
            <person name="Kimball J.A."/>
            <person name="Haas M.W."/>
            <person name="Macchietto M."/>
            <person name="Kono T."/>
            <person name="Duquette J."/>
            <person name="Shao M."/>
        </authorList>
    </citation>
    <scope>NUCLEOTIDE SEQUENCE</scope>
    <source>
        <tissue evidence="1">Fresh leaf tissue</tissue>
    </source>
</reference>
<accession>A0A8J5WD62</accession>
<evidence type="ECO:0000313" key="2">
    <source>
        <dbReference type="Proteomes" id="UP000729402"/>
    </source>
</evidence>
<dbReference type="AlphaFoldDB" id="A0A8J5WD62"/>
<keyword evidence="2" id="KW-1185">Reference proteome</keyword>
<name>A0A8J5WD62_ZIZPA</name>
<sequence>MWVFIRDALNWTRCPLNVDSFVEDFSNHKCLKGNLIKFWVFAGCVWTLWLFRNDMVFQDRVPSNIMSLLYRFLSILAQWLPLTPMRLKEDATRCLSSLHARARSITNQPRNASLSDL</sequence>